<organism evidence="7 8">
    <name type="scientific">Candidatus Aphodousia faecigallinarum</name>
    <dbReference type="NCBI Taxonomy" id="2840677"/>
    <lineage>
        <taxon>Bacteria</taxon>
        <taxon>Pseudomonadati</taxon>
        <taxon>Pseudomonadota</taxon>
        <taxon>Betaproteobacteria</taxon>
        <taxon>Burkholderiales</taxon>
        <taxon>Sutterellaceae</taxon>
        <taxon>Sutterellaceae incertae sedis</taxon>
        <taxon>Candidatus Aphodousia</taxon>
    </lineage>
</organism>
<dbReference type="SUPFAM" id="SSF102114">
    <property type="entry name" value="Radical SAM enzymes"/>
    <property type="match status" value="1"/>
</dbReference>
<keyword evidence="1 5" id="KW-0949">S-adenosyl-L-methionine</keyword>
<dbReference type="InterPro" id="IPR024021">
    <property type="entry name" value="FeFe-hyd_HydE_rSAM"/>
</dbReference>
<name>A0A9D1LGA9_9BURK</name>
<feature type="binding site" evidence="5">
    <location>
        <position position="68"/>
    </location>
    <ligand>
        <name>[4Fe-4S] cluster</name>
        <dbReference type="ChEBI" id="CHEBI:49883"/>
        <note>4Fe-4S-S-AdoMet</note>
    </ligand>
</feature>
<dbReference type="InterPro" id="IPR058240">
    <property type="entry name" value="rSAM_sf"/>
</dbReference>
<evidence type="ECO:0000256" key="3">
    <source>
        <dbReference type="ARBA" id="ARBA00023004"/>
    </source>
</evidence>
<keyword evidence="3 5" id="KW-0408">Iron</keyword>
<evidence type="ECO:0000256" key="4">
    <source>
        <dbReference type="ARBA" id="ARBA00023014"/>
    </source>
</evidence>
<dbReference type="NCBIfam" id="TIGR03956">
    <property type="entry name" value="rSAM_HydE"/>
    <property type="match status" value="1"/>
</dbReference>
<dbReference type="SFLD" id="SFLDS00029">
    <property type="entry name" value="Radical_SAM"/>
    <property type="match status" value="1"/>
</dbReference>
<accession>A0A9D1LGA9</accession>
<comment type="cofactor">
    <cofactor evidence="5">
        <name>[4Fe-4S] cluster</name>
        <dbReference type="ChEBI" id="CHEBI:49883"/>
    </cofactor>
    <text evidence="5">Binds 1 [4Fe-4S] cluster. The cluster is coordinated with 3 cysteines and an exchangeable S-adenosyl-L-methionine.</text>
</comment>
<dbReference type="Gene3D" id="3.20.20.70">
    <property type="entry name" value="Aldolase class I"/>
    <property type="match status" value="1"/>
</dbReference>
<reference evidence="7" key="1">
    <citation type="submission" date="2020-10" db="EMBL/GenBank/DDBJ databases">
        <authorList>
            <person name="Gilroy R."/>
        </authorList>
    </citation>
    <scope>NUCLEOTIDE SEQUENCE</scope>
    <source>
        <strain evidence="7">7463</strain>
    </source>
</reference>
<dbReference type="GO" id="GO:0051539">
    <property type="term" value="F:4 iron, 4 sulfur cluster binding"/>
    <property type="evidence" value="ECO:0007669"/>
    <property type="project" value="UniProtKB-KW"/>
</dbReference>
<dbReference type="SFLD" id="SFLDG01280">
    <property type="entry name" value="HydE/PylB-like"/>
    <property type="match status" value="1"/>
</dbReference>
<dbReference type="SMART" id="SM00729">
    <property type="entry name" value="Elp3"/>
    <property type="match status" value="1"/>
</dbReference>
<dbReference type="InterPro" id="IPR013785">
    <property type="entry name" value="Aldolase_TIM"/>
</dbReference>
<dbReference type="PANTHER" id="PTHR43726">
    <property type="entry name" value="3-METHYLORNITHINE SYNTHASE"/>
    <property type="match status" value="1"/>
</dbReference>
<dbReference type="InterPro" id="IPR007197">
    <property type="entry name" value="rSAM"/>
</dbReference>
<keyword evidence="5" id="KW-0004">4Fe-4S</keyword>
<evidence type="ECO:0000256" key="2">
    <source>
        <dbReference type="ARBA" id="ARBA00022723"/>
    </source>
</evidence>
<reference evidence="7" key="2">
    <citation type="journal article" date="2021" name="PeerJ">
        <title>Extensive microbial diversity within the chicken gut microbiome revealed by metagenomics and culture.</title>
        <authorList>
            <person name="Gilroy R."/>
            <person name="Ravi A."/>
            <person name="Getino M."/>
            <person name="Pursley I."/>
            <person name="Horton D.L."/>
            <person name="Alikhan N.F."/>
            <person name="Baker D."/>
            <person name="Gharbi K."/>
            <person name="Hall N."/>
            <person name="Watson M."/>
            <person name="Adriaenssens E.M."/>
            <person name="Foster-Nyarko E."/>
            <person name="Jarju S."/>
            <person name="Secka A."/>
            <person name="Antonio M."/>
            <person name="Oren A."/>
            <person name="Chaudhuri R.R."/>
            <person name="La Ragione R."/>
            <person name="Hildebrand F."/>
            <person name="Pallen M.J."/>
        </authorList>
    </citation>
    <scope>NUCLEOTIDE SEQUENCE</scope>
    <source>
        <strain evidence="7">7463</strain>
    </source>
</reference>
<dbReference type="PANTHER" id="PTHR43726:SF1">
    <property type="entry name" value="BIOTIN SYNTHASE"/>
    <property type="match status" value="1"/>
</dbReference>
<dbReference type="CDD" id="cd01335">
    <property type="entry name" value="Radical_SAM"/>
    <property type="match status" value="1"/>
</dbReference>
<gene>
    <name evidence="7" type="primary">hydE</name>
    <name evidence="7" type="ORF">IAC56_05475</name>
</gene>
<dbReference type="PIRSF" id="PIRSF004762">
    <property type="entry name" value="CHP00423"/>
    <property type="match status" value="1"/>
</dbReference>
<dbReference type="AlphaFoldDB" id="A0A9D1LGA9"/>
<sequence length="370" mass="41505">MKTISDIVKQTQFSDDDIIRLLSVTDSQEAEILRQAAYDRTTKTVGNNVYYRGLIEFSNICTLDCRYCGIRKSNHNVPRYELDKDTIVAAALWAAENHYGSICLQSGERRDPKFIDFVTDILKTIHQKSVSPTLPNGLGITLSLGEQTFEVYKQWAEASGNPMGLRYLLRFETSNPELFDHLHCAPGREKGLERRYEALADLRKAGYQVGSGVMIGIPGQTLEDLCQDIRTFQKLDLDMIGMGPYITSEGGDMLGEGMMEKNALMRLALNMIATTRLVLPDINIAAATALHALEDNGREKGILHGCNVIMPNITPRVVRKNYQLYANKPFIEQEPSDTNLYLQQSIQKTGREVALNVLGSSKHWKNRTGL</sequence>
<feature type="domain" description="Radical SAM core" evidence="6">
    <location>
        <begin position="47"/>
        <end position="285"/>
    </location>
</feature>
<dbReference type="EMBL" id="DVMY01000085">
    <property type="protein sequence ID" value="HIU37706.1"/>
    <property type="molecule type" value="Genomic_DNA"/>
</dbReference>
<dbReference type="Proteomes" id="UP000824083">
    <property type="component" value="Unassembled WGS sequence"/>
</dbReference>
<comment type="caution">
    <text evidence="7">The sequence shown here is derived from an EMBL/GenBank/DDBJ whole genome shotgun (WGS) entry which is preliminary data.</text>
</comment>
<dbReference type="InterPro" id="IPR006638">
    <property type="entry name" value="Elp3/MiaA/NifB-like_rSAM"/>
</dbReference>
<evidence type="ECO:0000313" key="8">
    <source>
        <dbReference type="Proteomes" id="UP000824083"/>
    </source>
</evidence>
<dbReference type="SFLD" id="SFLDG01060">
    <property type="entry name" value="BATS_domain_containing"/>
    <property type="match status" value="1"/>
</dbReference>
<dbReference type="PROSITE" id="PS51918">
    <property type="entry name" value="RADICAL_SAM"/>
    <property type="match status" value="1"/>
</dbReference>
<protein>
    <submittedName>
        <fullName evidence="7">[FeFe] hydrogenase H-cluster radical SAM maturase HydE</fullName>
    </submittedName>
</protein>
<dbReference type="GO" id="GO:0046872">
    <property type="term" value="F:metal ion binding"/>
    <property type="evidence" value="ECO:0007669"/>
    <property type="project" value="UniProtKB-KW"/>
</dbReference>
<proteinExistence type="predicted"/>
<evidence type="ECO:0000259" key="6">
    <source>
        <dbReference type="PROSITE" id="PS51918"/>
    </source>
</evidence>
<keyword evidence="2" id="KW-0479">Metal-binding</keyword>
<dbReference type="Pfam" id="PF04055">
    <property type="entry name" value="Radical_SAM"/>
    <property type="match status" value="1"/>
</dbReference>
<evidence type="ECO:0000313" key="7">
    <source>
        <dbReference type="EMBL" id="HIU37706.1"/>
    </source>
</evidence>
<keyword evidence="4 5" id="KW-0411">Iron-sulfur</keyword>
<feature type="binding site" evidence="5">
    <location>
        <position position="61"/>
    </location>
    <ligand>
        <name>[4Fe-4S] cluster</name>
        <dbReference type="ChEBI" id="CHEBI:49883"/>
        <note>4Fe-4S-S-AdoMet</note>
    </ligand>
</feature>
<feature type="binding site" evidence="5">
    <location>
        <position position="65"/>
    </location>
    <ligand>
        <name>[4Fe-4S] cluster</name>
        <dbReference type="ChEBI" id="CHEBI:49883"/>
        <note>4Fe-4S-S-AdoMet</note>
    </ligand>
</feature>
<dbReference type="InterPro" id="IPR034422">
    <property type="entry name" value="HydE/PylB-like"/>
</dbReference>
<evidence type="ECO:0000256" key="5">
    <source>
        <dbReference type="PIRSR" id="PIRSR004762-1"/>
    </source>
</evidence>
<dbReference type="GO" id="GO:0016740">
    <property type="term" value="F:transferase activity"/>
    <property type="evidence" value="ECO:0007669"/>
    <property type="project" value="TreeGrafter"/>
</dbReference>
<evidence type="ECO:0000256" key="1">
    <source>
        <dbReference type="ARBA" id="ARBA00022691"/>
    </source>
</evidence>